<evidence type="ECO:0000313" key="3">
    <source>
        <dbReference type="Proteomes" id="UP000299102"/>
    </source>
</evidence>
<dbReference type="AlphaFoldDB" id="A0A4C1UL11"/>
<sequence>MQLFVDVNRPLAWFTSGAVTVSSPGAEYQNDTDTSRDHSTRARARRPAHTRESRAKRSERGPLLVGEEIDGRREIACCRRGRAVGERRGSSATRKRHIIAYGPGYCASCEGTLSDAIKKPE</sequence>
<feature type="region of interest" description="Disordered" evidence="1">
    <location>
        <begin position="22"/>
        <end position="65"/>
    </location>
</feature>
<accession>A0A4C1UL11</accession>
<name>A0A4C1UL11_EUMVA</name>
<gene>
    <name evidence="2" type="ORF">EVAR_95279_1</name>
</gene>
<dbReference type="EMBL" id="BGZK01000184">
    <property type="protein sequence ID" value="GBP26767.1"/>
    <property type="molecule type" value="Genomic_DNA"/>
</dbReference>
<feature type="compositionally biased region" description="Basic and acidic residues" evidence="1">
    <location>
        <begin position="49"/>
        <end position="60"/>
    </location>
</feature>
<evidence type="ECO:0000256" key="1">
    <source>
        <dbReference type="SAM" id="MobiDB-lite"/>
    </source>
</evidence>
<comment type="caution">
    <text evidence="2">The sequence shown here is derived from an EMBL/GenBank/DDBJ whole genome shotgun (WGS) entry which is preliminary data.</text>
</comment>
<proteinExistence type="predicted"/>
<evidence type="ECO:0000313" key="2">
    <source>
        <dbReference type="EMBL" id="GBP26767.1"/>
    </source>
</evidence>
<reference evidence="2 3" key="1">
    <citation type="journal article" date="2019" name="Commun. Biol.">
        <title>The bagworm genome reveals a unique fibroin gene that provides high tensile strength.</title>
        <authorList>
            <person name="Kono N."/>
            <person name="Nakamura H."/>
            <person name="Ohtoshi R."/>
            <person name="Tomita M."/>
            <person name="Numata K."/>
            <person name="Arakawa K."/>
        </authorList>
    </citation>
    <scope>NUCLEOTIDE SEQUENCE [LARGE SCALE GENOMIC DNA]</scope>
</reference>
<organism evidence="2 3">
    <name type="scientific">Eumeta variegata</name>
    <name type="common">Bagworm moth</name>
    <name type="synonym">Eumeta japonica</name>
    <dbReference type="NCBI Taxonomy" id="151549"/>
    <lineage>
        <taxon>Eukaryota</taxon>
        <taxon>Metazoa</taxon>
        <taxon>Ecdysozoa</taxon>
        <taxon>Arthropoda</taxon>
        <taxon>Hexapoda</taxon>
        <taxon>Insecta</taxon>
        <taxon>Pterygota</taxon>
        <taxon>Neoptera</taxon>
        <taxon>Endopterygota</taxon>
        <taxon>Lepidoptera</taxon>
        <taxon>Glossata</taxon>
        <taxon>Ditrysia</taxon>
        <taxon>Tineoidea</taxon>
        <taxon>Psychidae</taxon>
        <taxon>Oiketicinae</taxon>
        <taxon>Eumeta</taxon>
    </lineage>
</organism>
<dbReference type="Proteomes" id="UP000299102">
    <property type="component" value="Unassembled WGS sequence"/>
</dbReference>
<keyword evidence="3" id="KW-1185">Reference proteome</keyword>
<protein>
    <submittedName>
        <fullName evidence="2">Uncharacterized protein</fullName>
    </submittedName>
</protein>